<feature type="signal peptide" evidence="1">
    <location>
        <begin position="1"/>
        <end position="22"/>
    </location>
</feature>
<dbReference type="Gene3D" id="2.60.40.2620">
    <property type="entry name" value="Fimbrillin-like"/>
    <property type="match status" value="1"/>
</dbReference>
<dbReference type="RefSeq" id="WP_118408883.1">
    <property type="nucleotide sequence ID" value="NZ_AP031409.1"/>
</dbReference>
<dbReference type="PROSITE" id="PS51257">
    <property type="entry name" value="PROKAR_LIPOPROTEIN"/>
    <property type="match status" value="1"/>
</dbReference>
<dbReference type="EMBL" id="QROC01000052">
    <property type="protein sequence ID" value="RHK89569.1"/>
    <property type="molecule type" value="Genomic_DNA"/>
</dbReference>
<comment type="caution">
    <text evidence="2">The sequence shown here is derived from an EMBL/GenBank/DDBJ whole genome shotgun (WGS) entry which is preliminary data.</text>
</comment>
<organism evidence="2 3">
    <name type="scientific">Bacteroides xylanisolvens</name>
    <dbReference type="NCBI Taxonomy" id="371601"/>
    <lineage>
        <taxon>Bacteria</taxon>
        <taxon>Pseudomonadati</taxon>
        <taxon>Bacteroidota</taxon>
        <taxon>Bacteroidia</taxon>
        <taxon>Bacteroidales</taxon>
        <taxon>Bacteroidaceae</taxon>
        <taxon>Bacteroides</taxon>
    </lineage>
</organism>
<dbReference type="InterPro" id="IPR025049">
    <property type="entry name" value="Mfa-like_1"/>
</dbReference>
<reference evidence="2 3" key="1">
    <citation type="submission" date="2018-08" db="EMBL/GenBank/DDBJ databases">
        <title>A genome reference for cultivated species of the human gut microbiota.</title>
        <authorList>
            <person name="Zou Y."/>
            <person name="Xue W."/>
            <person name="Luo G."/>
        </authorList>
    </citation>
    <scope>NUCLEOTIDE SEQUENCE [LARGE SCALE GENOMIC DNA]</scope>
    <source>
        <strain evidence="2 3">AF39-6AC</strain>
    </source>
</reference>
<proteinExistence type="predicted"/>
<dbReference type="Gene3D" id="2.60.40.2630">
    <property type="match status" value="1"/>
</dbReference>
<dbReference type="AlphaFoldDB" id="A0A415HE81"/>
<keyword evidence="1" id="KW-0732">Signal</keyword>
<accession>A0A415HE81</accession>
<feature type="chain" id="PRO_5019511674" evidence="1">
    <location>
        <begin position="23"/>
        <end position="313"/>
    </location>
</feature>
<evidence type="ECO:0000313" key="3">
    <source>
        <dbReference type="Proteomes" id="UP000284417"/>
    </source>
</evidence>
<protein>
    <submittedName>
        <fullName evidence="2">Fimbrillin family protein</fullName>
    </submittedName>
</protein>
<dbReference type="InterPro" id="IPR042278">
    <property type="entry name" value="Mfa-like_1_N"/>
</dbReference>
<evidence type="ECO:0000313" key="2">
    <source>
        <dbReference type="EMBL" id="RHK89569.1"/>
    </source>
</evidence>
<dbReference type="Proteomes" id="UP000284417">
    <property type="component" value="Unassembled WGS sequence"/>
</dbReference>
<evidence type="ECO:0000256" key="1">
    <source>
        <dbReference type="SAM" id="SignalP"/>
    </source>
</evidence>
<dbReference type="Pfam" id="PF13149">
    <property type="entry name" value="Mfa_like_1"/>
    <property type="match status" value="1"/>
</dbReference>
<name>A0A415HE81_9BACE</name>
<gene>
    <name evidence="2" type="ORF">DW042_23110</name>
</gene>
<dbReference type="CDD" id="cd13120">
    <property type="entry name" value="BF2867_like_N"/>
    <property type="match status" value="1"/>
</dbReference>
<sequence length="313" mass="34510">MKILYVTTFLVLSTGLFFTACSNDEDTISDEIVIPDEEVVEPVPLQISVSIAELTRSFITESGFKDNTSIGVSMMYVNGEDYGEGNKNQKYTSVGIGTNQVWKSAADVKVSSRSGYAVACYPYSEKNNDFTAIPIDNKDCVDYMYGSVAHVNRDKPQACLVMRHAMAGIMVRFSKTENYAGDESISNIRVSSKALGKKAVLNALKGTISNIENLNAALNFEETFTSITTNPEETTTEMITAVPNINEKVDMTLSFQIGQAENSIDIVENVAFAMGKIYVIDVEFRPGKLVVSNVSIYDWENNGNYEGFIRPEN</sequence>